<comment type="catalytic activity">
    <reaction evidence="15">
        <text>2 nitrate(out) + H(+)(out) = 2 nitrate(in) + H(+)(in)</text>
        <dbReference type="Rhea" id="RHEA:71539"/>
        <dbReference type="ChEBI" id="CHEBI:15378"/>
        <dbReference type="ChEBI" id="CHEBI:17632"/>
    </reaction>
    <physiologicalReaction direction="left-to-right" evidence="15">
        <dbReference type="Rhea" id="RHEA:71540"/>
    </physiologicalReaction>
</comment>
<feature type="transmembrane region" description="Helical" evidence="26">
    <location>
        <begin position="120"/>
        <end position="142"/>
    </location>
</feature>
<feature type="transmembrane region" description="Helical" evidence="26">
    <location>
        <begin position="90"/>
        <end position="113"/>
    </location>
</feature>
<evidence type="ECO:0000256" key="23">
    <source>
        <dbReference type="ARBA" id="ARBA00080244"/>
    </source>
</evidence>
<gene>
    <name evidence="28" type="ORF">DIABBA_LOCUS4517</name>
</gene>
<feature type="transmembrane region" description="Helical" evidence="26">
    <location>
        <begin position="212"/>
        <end position="231"/>
    </location>
</feature>
<keyword evidence="11 26" id="KW-0472">Membrane</keyword>
<evidence type="ECO:0000256" key="26">
    <source>
        <dbReference type="SAM" id="Phobius"/>
    </source>
</evidence>
<comment type="catalytic activity">
    <reaction evidence="17">
        <text>N-acetylneuraminate(in) + H(+)(in) = N-acetylneuraminate(out) + H(+)(out)</text>
        <dbReference type="Rhea" id="RHEA:28987"/>
        <dbReference type="ChEBI" id="CHEBI:15378"/>
        <dbReference type="ChEBI" id="CHEBI:35418"/>
    </reaction>
    <physiologicalReaction direction="right-to-left" evidence="17">
        <dbReference type="Rhea" id="RHEA:28989"/>
    </physiologicalReaction>
</comment>
<evidence type="ECO:0000256" key="22">
    <source>
        <dbReference type="ARBA" id="ARBA00069713"/>
    </source>
</evidence>
<feature type="transmembrane region" description="Helical" evidence="26">
    <location>
        <begin position="181"/>
        <end position="200"/>
    </location>
</feature>
<evidence type="ECO:0000256" key="7">
    <source>
        <dbReference type="ARBA" id="ARBA00022692"/>
    </source>
</evidence>
<dbReference type="FunFam" id="1.20.1250.20:FF:000067">
    <property type="entry name" value="sialin isoform X2"/>
    <property type="match status" value="1"/>
</dbReference>
<protein>
    <recommendedName>
        <fullName evidence="22">Sialin</fullName>
    </recommendedName>
    <alternativeName>
        <fullName evidence="25">H(+)/nitrate cotransporter</fullName>
    </alternativeName>
    <alternativeName>
        <fullName evidence="23">H(+)/sialic acid cotransporter</fullName>
    </alternativeName>
    <alternativeName>
        <fullName evidence="24">Vesicular excitatory amino acid transporter</fullName>
    </alternativeName>
</protein>
<evidence type="ECO:0000256" key="20">
    <source>
        <dbReference type="ARBA" id="ARBA00051612"/>
    </source>
</evidence>
<evidence type="ECO:0000256" key="11">
    <source>
        <dbReference type="ARBA" id="ARBA00023136"/>
    </source>
</evidence>
<evidence type="ECO:0000256" key="3">
    <source>
        <dbReference type="ARBA" id="ARBA00004638"/>
    </source>
</evidence>
<comment type="function">
    <text evidence="21">Receptor for CM101, a polysaccharide produced by group B Streptococcus with antipathoangiogenic properties.</text>
</comment>
<comment type="catalytic activity">
    <reaction evidence="20">
        <text>D-glucuronate(out) + H(+)(out) = D-glucuronate(in) + H(+)(in)</text>
        <dbReference type="Rhea" id="RHEA:72591"/>
        <dbReference type="ChEBI" id="CHEBI:15378"/>
        <dbReference type="ChEBI" id="CHEBI:58720"/>
    </reaction>
    <physiologicalReaction direction="left-to-right" evidence="20">
        <dbReference type="Rhea" id="RHEA:72592"/>
    </physiologicalReaction>
</comment>
<keyword evidence="7 26" id="KW-0812">Transmembrane</keyword>
<feature type="transmembrane region" description="Helical" evidence="26">
    <location>
        <begin position="148"/>
        <end position="169"/>
    </location>
</feature>
<dbReference type="PANTHER" id="PTHR11662">
    <property type="entry name" value="SOLUTE CARRIER FAMILY 17"/>
    <property type="match status" value="1"/>
</dbReference>
<evidence type="ECO:0000259" key="27">
    <source>
        <dbReference type="PROSITE" id="PS50850"/>
    </source>
</evidence>
<evidence type="ECO:0000256" key="21">
    <source>
        <dbReference type="ARBA" id="ARBA00056891"/>
    </source>
</evidence>
<evidence type="ECO:0000313" key="28">
    <source>
        <dbReference type="EMBL" id="CAG9830861.1"/>
    </source>
</evidence>
<dbReference type="OrthoDB" id="2985014at2759"/>
<dbReference type="PANTHER" id="PTHR11662:SF455">
    <property type="entry name" value="GH23975P"/>
    <property type="match status" value="1"/>
</dbReference>
<evidence type="ECO:0000256" key="1">
    <source>
        <dbReference type="ARBA" id="ARBA00004432"/>
    </source>
</evidence>
<dbReference type="Proteomes" id="UP001153709">
    <property type="component" value="Chromosome 3"/>
</dbReference>
<keyword evidence="29" id="KW-1185">Reference proteome</keyword>
<evidence type="ECO:0000256" key="9">
    <source>
        <dbReference type="ARBA" id="ARBA00022989"/>
    </source>
</evidence>
<comment type="catalytic activity">
    <reaction evidence="16">
        <text>L-aspartate(out) = L-aspartate(in)</text>
        <dbReference type="Rhea" id="RHEA:66332"/>
        <dbReference type="ChEBI" id="CHEBI:29991"/>
    </reaction>
    <physiologicalReaction direction="left-to-right" evidence="16">
        <dbReference type="Rhea" id="RHEA:66333"/>
    </physiologicalReaction>
</comment>
<comment type="catalytic activity">
    <reaction evidence="18">
        <text>N-acetyl-L-aspartyl-L-glutamate(out) = N-acetyl-L-aspartyl-L-glutamate(in)</text>
        <dbReference type="Rhea" id="RHEA:72599"/>
        <dbReference type="ChEBI" id="CHEBI:76931"/>
    </reaction>
    <physiologicalReaction direction="left-to-right" evidence="18">
        <dbReference type="Rhea" id="RHEA:72600"/>
    </physiologicalReaction>
</comment>
<dbReference type="SUPFAM" id="SSF103473">
    <property type="entry name" value="MFS general substrate transporter"/>
    <property type="match status" value="1"/>
</dbReference>
<dbReference type="FunFam" id="1.20.1250.20:FF:000003">
    <property type="entry name" value="Solute carrier family 17 member 3"/>
    <property type="match status" value="1"/>
</dbReference>
<feature type="transmembrane region" description="Helical" evidence="26">
    <location>
        <begin position="313"/>
        <end position="330"/>
    </location>
</feature>
<dbReference type="GO" id="GO:0016323">
    <property type="term" value="C:basolateral plasma membrane"/>
    <property type="evidence" value="ECO:0007669"/>
    <property type="project" value="UniProtKB-SubCell"/>
</dbReference>
<evidence type="ECO:0000256" key="25">
    <source>
        <dbReference type="ARBA" id="ARBA00081925"/>
    </source>
</evidence>
<evidence type="ECO:0000256" key="14">
    <source>
        <dbReference type="ARBA" id="ARBA00023329"/>
    </source>
</evidence>
<accession>A0A9N9X9Z5</accession>
<evidence type="ECO:0000256" key="6">
    <source>
        <dbReference type="ARBA" id="ARBA00022475"/>
    </source>
</evidence>
<dbReference type="CDD" id="cd17318">
    <property type="entry name" value="MFS_SLC17"/>
    <property type="match status" value="1"/>
</dbReference>
<dbReference type="GO" id="GO:0030672">
    <property type="term" value="C:synaptic vesicle membrane"/>
    <property type="evidence" value="ECO:0007669"/>
    <property type="project" value="UniProtKB-SubCell"/>
</dbReference>
<evidence type="ECO:0000256" key="8">
    <source>
        <dbReference type="ARBA" id="ARBA00022847"/>
    </source>
</evidence>
<dbReference type="Gene3D" id="1.20.1250.20">
    <property type="entry name" value="MFS general substrate transporter like domains"/>
    <property type="match status" value="2"/>
</dbReference>
<keyword evidence="8" id="KW-0769">Symport</keyword>
<feature type="transmembrane region" description="Helical" evidence="26">
    <location>
        <begin position="38"/>
        <end position="70"/>
    </location>
</feature>
<evidence type="ECO:0000256" key="17">
    <source>
        <dbReference type="ARBA" id="ARBA00050625"/>
    </source>
</evidence>
<evidence type="ECO:0000256" key="2">
    <source>
        <dbReference type="ARBA" id="ARBA00004554"/>
    </source>
</evidence>
<evidence type="ECO:0000256" key="16">
    <source>
        <dbReference type="ARBA" id="ARBA00050554"/>
    </source>
</evidence>
<keyword evidence="6" id="KW-1003">Cell membrane</keyword>
<feature type="transmembrane region" description="Helical" evidence="26">
    <location>
        <begin position="407"/>
        <end position="430"/>
    </location>
</feature>
<evidence type="ECO:0000256" key="12">
    <source>
        <dbReference type="ARBA" id="ARBA00023180"/>
    </source>
</evidence>
<evidence type="ECO:0000256" key="13">
    <source>
        <dbReference type="ARBA" id="ARBA00023228"/>
    </source>
</evidence>
<keyword evidence="13" id="KW-0458">Lysosome</keyword>
<dbReference type="PROSITE" id="PS50850">
    <property type="entry name" value="MFS"/>
    <property type="match status" value="1"/>
</dbReference>
<dbReference type="InterPro" id="IPR020846">
    <property type="entry name" value="MFS_dom"/>
</dbReference>
<comment type="subcellular location">
    <subcellularLocation>
        <location evidence="2">Basolateral cell membrane</location>
        <topology evidence="2">Multi-pass membrane protein</topology>
    </subcellularLocation>
    <subcellularLocation>
        <location evidence="3">Cytoplasmic vesicle</location>
        <location evidence="3">Secretory vesicle membrane</location>
        <topology evidence="3">Multi-pass membrane protein</topology>
    </subcellularLocation>
    <subcellularLocation>
        <location evidence="1">Cytoplasmic vesicle</location>
        <location evidence="1">Secretory vesicle</location>
        <location evidence="1">Synaptic vesicle membrane</location>
    </subcellularLocation>
    <subcellularLocation>
        <location evidence="4">Lysosome membrane</location>
    </subcellularLocation>
</comment>
<dbReference type="InterPro" id="IPR036259">
    <property type="entry name" value="MFS_trans_sf"/>
</dbReference>
<feature type="transmembrane region" description="Helical" evidence="26">
    <location>
        <begin position="442"/>
        <end position="461"/>
    </location>
</feature>
<keyword evidence="10" id="KW-0770">Synapse</keyword>
<dbReference type="GO" id="GO:0046942">
    <property type="term" value="P:carboxylic acid transport"/>
    <property type="evidence" value="ECO:0007669"/>
    <property type="project" value="UniProtKB-ARBA"/>
</dbReference>
<keyword evidence="12" id="KW-0325">Glycoprotein</keyword>
<evidence type="ECO:0000313" key="29">
    <source>
        <dbReference type="Proteomes" id="UP001153709"/>
    </source>
</evidence>
<feature type="transmembrane region" description="Helical" evidence="26">
    <location>
        <begin position="376"/>
        <end position="395"/>
    </location>
</feature>
<feature type="transmembrane region" description="Helical" evidence="26">
    <location>
        <begin position="350"/>
        <end position="370"/>
    </location>
</feature>
<keyword evidence="5" id="KW-0813">Transport</keyword>
<evidence type="ECO:0000256" key="15">
    <source>
        <dbReference type="ARBA" id="ARBA00050101"/>
    </source>
</evidence>
<dbReference type="EMBL" id="OU898278">
    <property type="protein sequence ID" value="CAG9830861.1"/>
    <property type="molecule type" value="Genomic_DNA"/>
</dbReference>
<dbReference type="AlphaFoldDB" id="A0A9N9X9Z5"/>
<dbReference type="GO" id="GO:0006820">
    <property type="term" value="P:monoatomic anion transport"/>
    <property type="evidence" value="ECO:0007669"/>
    <property type="project" value="TreeGrafter"/>
</dbReference>
<dbReference type="InterPro" id="IPR050382">
    <property type="entry name" value="MFS_Na/Anion_cotransporter"/>
</dbReference>
<organism evidence="28 29">
    <name type="scientific">Diabrotica balteata</name>
    <name type="common">Banded cucumber beetle</name>
    <dbReference type="NCBI Taxonomy" id="107213"/>
    <lineage>
        <taxon>Eukaryota</taxon>
        <taxon>Metazoa</taxon>
        <taxon>Ecdysozoa</taxon>
        <taxon>Arthropoda</taxon>
        <taxon>Hexapoda</taxon>
        <taxon>Insecta</taxon>
        <taxon>Pterygota</taxon>
        <taxon>Neoptera</taxon>
        <taxon>Endopterygota</taxon>
        <taxon>Coleoptera</taxon>
        <taxon>Polyphaga</taxon>
        <taxon>Cucujiformia</taxon>
        <taxon>Chrysomeloidea</taxon>
        <taxon>Chrysomelidae</taxon>
        <taxon>Galerucinae</taxon>
        <taxon>Diabroticina</taxon>
        <taxon>Diabroticites</taxon>
        <taxon>Diabrotica</taxon>
    </lineage>
</organism>
<evidence type="ECO:0000256" key="24">
    <source>
        <dbReference type="ARBA" id="ARBA00081195"/>
    </source>
</evidence>
<keyword evidence="9 26" id="KW-1133">Transmembrane helix</keyword>
<evidence type="ECO:0000256" key="19">
    <source>
        <dbReference type="ARBA" id="ARBA00051447"/>
    </source>
</evidence>
<sequence length="498" mass="55613">MVLNSNNKDETSKMPTNSEYYSEYKSPSIWEFWKARRYVVTFMLFLGFINTYCLRVNLSVAIVAMTQYYNVTLANGTTIVTRDFDWDTKIQGYLLSSFFYGYIFTQFIGAYLGIRFGGKIVFAVGIGMASILTILTPVAAYLNVYLLLVVRILEGLFEGVIIPCSQTIWTNWAPKLERSRLITIAISGTYIGTVICLPLSAQLATHLGWESIFYVFGAVGCLWCVFWLWLVKDSPTEDSKISNEELKYITNSLEGYKGDTSRNIPIWSIITSPPVWALIVASSSEIWGFYTLLTQLPKFMKYALKFNLNDSGFVSALPYVAVAFVVQIAGHLGDYVQSKNVFTVGQLRKIFLGVGFSFQCTFMIISVHWVSTVTTTFCLVLAIAFGGFTMAGFAVNNLDLSPNYASIIVGIANTFATLPGIISPILTGYLVTDETSIEQWRIIFYIAGGIYLIGGLFYCILGSGDLQTWDKVPGDLKETAKETYVNSNFQSEENIPKS</sequence>
<evidence type="ECO:0000256" key="18">
    <source>
        <dbReference type="ARBA" id="ARBA00051403"/>
    </source>
</evidence>
<evidence type="ECO:0000256" key="4">
    <source>
        <dbReference type="ARBA" id="ARBA00004656"/>
    </source>
</evidence>
<dbReference type="Pfam" id="PF07690">
    <property type="entry name" value="MFS_1"/>
    <property type="match status" value="1"/>
</dbReference>
<dbReference type="GO" id="GO:0015293">
    <property type="term" value="F:symporter activity"/>
    <property type="evidence" value="ECO:0007669"/>
    <property type="project" value="UniProtKB-KW"/>
</dbReference>
<dbReference type="GO" id="GO:0005765">
    <property type="term" value="C:lysosomal membrane"/>
    <property type="evidence" value="ECO:0007669"/>
    <property type="project" value="UniProtKB-SubCell"/>
</dbReference>
<reference evidence="28" key="1">
    <citation type="submission" date="2022-01" db="EMBL/GenBank/DDBJ databases">
        <authorList>
            <person name="King R."/>
        </authorList>
    </citation>
    <scope>NUCLEOTIDE SEQUENCE</scope>
</reference>
<dbReference type="InterPro" id="IPR011701">
    <property type="entry name" value="MFS"/>
</dbReference>
<name>A0A9N9X9Z5_DIABA</name>
<proteinExistence type="predicted"/>
<comment type="catalytic activity">
    <reaction evidence="19">
        <text>L-glutamate(out) = L-glutamate(in)</text>
        <dbReference type="Rhea" id="RHEA:66336"/>
        <dbReference type="ChEBI" id="CHEBI:29985"/>
    </reaction>
    <physiologicalReaction direction="left-to-right" evidence="19">
        <dbReference type="Rhea" id="RHEA:66337"/>
    </physiologicalReaction>
</comment>
<keyword evidence="14" id="KW-0968">Cytoplasmic vesicle</keyword>
<evidence type="ECO:0000256" key="10">
    <source>
        <dbReference type="ARBA" id="ARBA00023018"/>
    </source>
</evidence>
<evidence type="ECO:0000256" key="5">
    <source>
        <dbReference type="ARBA" id="ARBA00022448"/>
    </source>
</evidence>
<feature type="domain" description="Major facilitator superfamily (MFS) profile" evidence="27">
    <location>
        <begin position="39"/>
        <end position="466"/>
    </location>
</feature>